<dbReference type="Proteomes" id="UP000535890">
    <property type="component" value="Unassembled WGS sequence"/>
</dbReference>
<reference evidence="1 2" key="1">
    <citation type="submission" date="2020-07" db="EMBL/GenBank/DDBJ databases">
        <title>Sequencing the genomes of 1000 actinobacteria strains.</title>
        <authorList>
            <person name="Klenk H.-P."/>
        </authorList>
    </citation>
    <scope>NUCLEOTIDE SEQUENCE [LARGE SCALE GENOMIC DNA]</scope>
    <source>
        <strain evidence="1 2">DSM 45772</strain>
    </source>
</reference>
<protein>
    <submittedName>
        <fullName evidence="1">Uncharacterized protein</fullName>
    </submittedName>
</protein>
<comment type="caution">
    <text evidence="1">The sequence shown here is derived from an EMBL/GenBank/DDBJ whole genome shotgun (WGS) entry which is preliminary data.</text>
</comment>
<name>A0A7Y9DUC1_9PSEU</name>
<gene>
    <name evidence="1" type="ORF">BJ983_001788</name>
</gene>
<sequence length="37" mass="3870">MGQLRGHSGLPGVHLSVGLLLAVASEAWNERRAKSAT</sequence>
<keyword evidence="2" id="KW-1185">Reference proteome</keyword>
<dbReference type="AlphaFoldDB" id="A0A7Y9DUC1"/>
<evidence type="ECO:0000313" key="1">
    <source>
        <dbReference type="EMBL" id="NYD35686.1"/>
    </source>
</evidence>
<evidence type="ECO:0000313" key="2">
    <source>
        <dbReference type="Proteomes" id="UP000535890"/>
    </source>
</evidence>
<dbReference type="EMBL" id="JACCBN010000001">
    <property type="protein sequence ID" value="NYD35686.1"/>
    <property type="molecule type" value="Genomic_DNA"/>
</dbReference>
<accession>A0A7Y9DUC1</accession>
<proteinExistence type="predicted"/>
<organism evidence="1 2">
    <name type="scientific">Actinomycetospora corticicola</name>
    <dbReference type="NCBI Taxonomy" id="663602"/>
    <lineage>
        <taxon>Bacteria</taxon>
        <taxon>Bacillati</taxon>
        <taxon>Actinomycetota</taxon>
        <taxon>Actinomycetes</taxon>
        <taxon>Pseudonocardiales</taxon>
        <taxon>Pseudonocardiaceae</taxon>
        <taxon>Actinomycetospora</taxon>
    </lineage>
</organism>